<dbReference type="GO" id="GO:0005525">
    <property type="term" value="F:GTP binding"/>
    <property type="evidence" value="ECO:0007669"/>
    <property type="project" value="InterPro"/>
</dbReference>
<dbReference type="PANTHER" id="PTHR47979">
    <property type="entry name" value="DRAB11-RELATED"/>
    <property type="match status" value="1"/>
</dbReference>
<dbReference type="InterPro" id="IPR050209">
    <property type="entry name" value="Rab_GTPases_membrane_traffic"/>
</dbReference>
<dbReference type="SMART" id="SM00173">
    <property type="entry name" value="RAS"/>
    <property type="match status" value="1"/>
</dbReference>
<dbReference type="CDD" id="cd00154">
    <property type="entry name" value="Rab"/>
    <property type="match status" value="1"/>
</dbReference>
<dbReference type="SUPFAM" id="SSF52540">
    <property type="entry name" value="P-loop containing nucleoside triphosphate hydrolases"/>
    <property type="match status" value="1"/>
</dbReference>
<accession>X1S291</accession>
<dbReference type="GO" id="GO:0003924">
    <property type="term" value="F:GTPase activity"/>
    <property type="evidence" value="ECO:0007669"/>
    <property type="project" value="InterPro"/>
</dbReference>
<proteinExistence type="predicted"/>
<dbReference type="Gene3D" id="3.40.50.300">
    <property type="entry name" value="P-loop containing nucleotide triphosphate hydrolases"/>
    <property type="match status" value="1"/>
</dbReference>
<organism evidence="1">
    <name type="scientific">marine sediment metagenome</name>
    <dbReference type="NCBI Taxonomy" id="412755"/>
    <lineage>
        <taxon>unclassified sequences</taxon>
        <taxon>metagenomes</taxon>
        <taxon>ecological metagenomes</taxon>
    </lineage>
</organism>
<dbReference type="AlphaFoldDB" id="X1S291"/>
<comment type="caution">
    <text evidence="1">The sequence shown here is derived from an EMBL/GenBank/DDBJ whole genome shotgun (WGS) entry which is preliminary data.</text>
</comment>
<dbReference type="InterPro" id="IPR027417">
    <property type="entry name" value="P-loop_NTPase"/>
</dbReference>
<reference evidence="1" key="1">
    <citation type="journal article" date="2014" name="Front. Microbiol.">
        <title>High frequency of phylogenetically diverse reductive dehalogenase-homologous genes in deep subseafloor sedimentary metagenomes.</title>
        <authorList>
            <person name="Kawai M."/>
            <person name="Futagami T."/>
            <person name="Toyoda A."/>
            <person name="Takaki Y."/>
            <person name="Nishi S."/>
            <person name="Hori S."/>
            <person name="Arai W."/>
            <person name="Tsubouchi T."/>
            <person name="Morono Y."/>
            <person name="Uchiyama I."/>
            <person name="Ito T."/>
            <person name="Fujiyama A."/>
            <person name="Inagaki F."/>
            <person name="Takami H."/>
        </authorList>
    </citation>
    <scope>NUCLEOTIDE SEQUENCE</scope>
    <source>
        <strain evidence="1">Expedition CK06-06</strain>
    </source>
</reference>
<dbReference type="EMBL" id="BARW01008759">
    <property type="protein sequence ID" value="GAI87167.1"/>
    <property type="molecule type" value="Genomic_DNA"/>
</dbReference>
<dbReference type="FunFam" id="3.40.50.300:FF:001447">
    <property type="entry name" value="Ras-related protein Rab-1B"/>
    <property type="match status" value="1"/>
</dbReference>
<feature type="non-terminal residue" evidence="1">
    <location>
        <position position="1"/>
    </location>
</feature>
<protein>
    <recommendedName>
        <fullName evidence="2">GTP-binding protein</fullName>
    </recommendedName>
</protein>
<gene>
    <name evidence="1" type="ORF">S12H4_17845</name>
</gene>
<dbReference type="PRINTS" id="PR00449">
    <property type="entry name" value="RASTRNSFRMNG"/>
</dbReference>
<dbReference type="PROSITE" id="PS51421">
    <property type="entry name" value="RAS"/>
    <property type="match status" value="1"/>
</dbReference>
<dbReference type="SMART" id="SM00175">
    <property type="entry name" value="RAB"/>
    <property type="match status" value="1"/>
</dbReference>
<sequence length="163" mass="18920">GRDLVKNRLIQQITKNRFAANYKLTVGVDILTKEVEIQLCEIVTLSIWDIGSQQRFDFIRSNFYKGAAGIILIFDLSKEETYIEVRNWFTEIFQITGYKPFLLIGINVNLLKQDDKMQIREEVRELAKNEGGFFIETSPNGTAIVEDAICRLTRRIIDLRSRN</sequence>
<dbReference type="PROSITE" id="PS51419">
    <property type="entry name" value="RAB"/>
    <property type="match status" value="1"/>
</dbReference>
<dbReference type="Pfam" id="PF00071">
    <property type="entry name" value="Ras"/>
    <property type="match status" value="1"/>
</dbReference>
<evidence type="ECO:0000313" key="1">
    <source>
        <dbReference type="EMBL" id="GAI87167.1"/>
    </source>
</evidence>
<evidence type="ECO:0008006" key="2">
    <source>
        <dbReference type="Google" id="ProtNLM"/>
    </source>
</evidence>
<dbReference type="InterPro" id="IPR001806">
    <property type="entry name" value="Small_GTPase"/>
</dbReference>
<name>X1S291_9ZZZZ</name>